<evidence type="ECO:0000256" key="7">
    <source>
        <dbReference type="SAM" id="Phobius"/>
    </source>
</evidence>
<keyword evidence="7" id="KW-1133">Transmembrane helix</keyword>
<dbReference type="InterPro" id="IPR036013">
    <property type="entry name" value="Band_7/SPFH_dom_sf"/>
</dbReference>
<evidence type="ECO:0000256" key="6">
    <source>
        <dbReference type="SAM" id="Coils"/>
    </source>
</evidence>
<dbReference type="RefSeq" id="WP_379874730.1">
    <property type="nucleotide sequence ID" value="NZ_JBHUIP010000003.1"/>
</dbReference>
<dbReference type="Pfam" id="PF15975">
    <property type="entry name" value="Flot"/>
    <property type="match status" value="1"/>
</dbReference>
<dbReference type="Pfam" id="PF01145">
    <property type="entry name" value="Band_7"/>
    <property type="match status" value="1"/>
</dbReference>
<protein>
    <submittedName>
        <fullName evidence="9">Flotillin family protein</fullName>
    </submittedName>
</protein>
<feature type="domain" description="Band 7" evidence="8">
    <location>
        <begin position="26"/>
        <end position="195"/>
    </location>
</feature>
<dbReference type="InterPro" id="IPR031905">
    <property type="entry name" value="Flotillin_C"/>
</dbReference>
<dbReference type="PANTHER" id="PTHR13806">
    <property type="entry name" value="FLOTILLIN-RELATED"/>
    <property type="match status" value="1"/>
</dbReference>
<evidence type="ECO:0000256" key="3">
    <source>
        <dbReference type="ARBA" id="ARBA00007161"/>
    </source>
</evidence>
<comment type="similarity">
    <text evidence="3">Belongs to the band 7/mec-2 family. Flotillin subfamily.</text>
</comment>
<accession>A0ABW5DQK7</accession>
<dbReference type="InterPro" id="IPR027705">
    <property type="entry name" value="Flotillin_fam"/>
</dbReference>
<dbReference type="Proteomes" id="UP001597295">
    <property type="component" value="Unassembled WGS sequence"/>
</dbReference>
<evidence type="ECO:0000256" key="4">
    <source>
        <dbReference type="ARBA" id="ARBA00022475"/>
    </source>
</evidence>
<dbReference type="CDD" id="cd03399">
    <property type="entry name" value="SPFH_flotillin"/>
    <property type="match status" value="1"/>
</dbReference>
<keyword evidence="5 7" id="KW-0472">Membrane</keyword>
<feature type="transmembrane region" description="Helical" evidence="7">
    <location>
        <begin position="6"/>
        <end position="30"/>
    </location>
</feature>
<dbReference type="Gene3D" id="3.30.479.30">
    <property type="entry name" value="Band 7 domain"/>
    <property type="match status" value="1"/>
</dbReference>
<organism evidence="9 10">
    <name type="scientific">Lacibacterium aquatile</name>
    <dbReference type="NCBI Taxonomy" id="1168082"/>
    <lineage>
        <taxon>Bacteria</taxon>
        <taxon>Pseudomonadati</taxon>
        <taxon>Pseudomonadota</taxon>
        <taxon>Alphaproteobacteria</taxon>
        <taxon>Rhodospirillales</taxon>
        <taxon>Rhodospirillaceae</taxon>
    </lineage>
</organism>
<keyword evidence="7" id="KW-0812">Transmembrane</keyword>
<evidence type="ECO:0000256" key="5">
    <source>
        <dbReference type="ARBA" id="ARBA00023136"/>
    </source>
</evidence>
<dbReference type="PANTHER" id="PTHR13806:SF31">
    <property type="entry name" value="FLOTILLIN-LIKE PROTEIN 1-RELATED"/>
    <property type="match status" value="1"/>
</dbReference>
<dbReference type="SUPFAM" id="SSF117892">
    <property type="entry name" value="Band 7/SPFH domain"/>
    <property type="match status" value="1"/>
</dbReference>
<keyword evidence="4" id="KW-1003">Cell membrane</keyword>
<dbReference type="EMBL" id="JBHUIP010000003">
    <property type="protein sequence ID" value="MFD2261816.1"/>
    <property type="molecule type" value="Genomic_DNA"/>
</dbReference>
<feature type="coiled-coil region" evidence="6">
    <location>
        <begin position="225"/>
        <end position="289"/>
    </location>
</feature>
<reference evidence="10" key="1">
    <citation type="journal article" date="2019" name="Int. J. Syst. Evol. Microbiol.">
        <title>The Global Catalogue of Microorganisms (GCM) 10K type strain sequencing project: providing services to taxonomists for standard genome sequencing and annotation.</title>
        <authorList>
            <consortium name="The Broad Institute Genomics Platform"/>
            <consortium name="The Broad Institute Genome Sequencing Center for Infectious Disease"/>
            <person name="Wu L."/>
            <person name="Ma J."/>
        </authorList>
    </citation>
    <scope>NUCLEOTIDE SEQUENCE [LARGE SCALE GENOMIC DNA]</scope>
    <source>
        <strain evidence="10">CGMCC 1.19062</strain>
    </source>
</reference>
<evidence type="ECO:0000313" key="9">
    <source>
        <dbReference type="EMBL" id="MFD2261816.1"/>
    </source>
</evidence>
<proteinExistence type="inferred from homology"/>
<dbReference type="SMART" id="SM00244">
    <property type="entry name" value="PHB"/>
    <property type="match status" value="1"/>
</dbReference>
<comment type="subcellular location">
    <subcellularLocation>
        <location evidence="2">Cell membrane</location>
    </subcellularLocation>
    <subcellularLocation>
        <location evidence="1">Membrane</location>
        <topology evidence="1">Single-pass membrane protein</topology>
    </subcellularLocation>
</comment>
<name>A0ABW5DQK7_9PROT</name>
<keyword evidence="6" id="KW-0175">Coiled coil</keyword>
<evidence type="ECO:0000256" key="2">
    <source>
        <dbReference type="ARBA" id="ARBA00004236"/>
    </source>
</evidence>
<evidence type="ECO:0000313" key="10">
    <source>
        <dbReference type="Proteomes" id="UP001597295"/>
    </source>
</evidence>
<comment type="caution">
    <text evidence="9">The sequence shown here is derived from an EMBL/GenBank/DDBJ whole genome shotgun (WGS) entry which is preliminary data.</text>
</comment>
<feature type="coiled-coil region" evidence="6">
    <location>
        <begin position="404"/>
        <end position="442"/>
    </location>
</feature>
<sequence>MELLITYAVMAAIVLTAILVMGLVLARLYCRADKDRSYVRTGLGGQKVVVDGGSLVLPVFHSLKWVNLQTLRLDVRRDAADAMITRDRMRVDIGVEFYVRVKPDGSSIALAAQTLGDRTNNADQLRVLVEAKFVDALRSVAATMALAELQEQRALFVQSVQTAVARDLELNGLELESVSLTRLDQTDTKYFNPNNAFDAEGLATLTRITEAKRQERNQVVRNTEVAIAQQDLEAKQRTLEIERQKQEAELSQQRDIVNKTAETRAAAALKEAEARRSEEEARISSQQAIAEAEALARKVKEMAALDTDLAIQQRRIENERAAATQDIARKRDIEIADQERATSVANTSRAESEARAEAEKARALAIAASEGVTTAKEVAIAERDREIAIIAARKAAEQDATRVRVAAEAERMAASDRADAIRQEAQAEADAAKLKAAASEVTFAVEAEGQRKLNEARNLLSPQMIDMDLTKERLRIVPLALAEAVKPLEKIGDIRIIDMGGGLPGGSKGDGAATAPADGLLNSLLAYRANAPIVDKLLSEAGFTGGANPVEALLQATGEAPKPTQIVVK</sequence>
<keyword evidence="10" id="KW-1185">Reference proteome</keyword>
<evidence type="ECO:0000256" key="1">
    <source>
        <dbReference type="ARBA" id="ARBA00004167"/>
    </source>
</evidence>
<dbReference type="InterPro" id="IPR001107">
    <property type="entry name" value="Band_7"/>
</dbReference>
<evidence type="ECO:0000259" key="8">
    <source>
        <dbReference type="SMART" id="SM00244"/>
    </source>
</evidence>
<gene>
    <name evidence="9" type="ORF">ACFSM5_02885</name>
</gene>